<evidence type="ECO:0000256" key="3">
    <source>
        <dbReference type="ARBA" id="ARBA00022630"/>
    </source>
</evidence>
<evidence type="ECO:0000256" key="4">
    <source>
        <dbReference type="ARBA" id="ARBA00022741"/>
    </source>
</evidence>
<evidence type="ECO:0000256" key="7">
    <source>
        <dbReference type="ARBA" id="ARBA00023062"/>
    </source>
</evidence>
<dbReference type="GO" id="GO:0010133">
    <property type="term" value="P:L-proline catabolic process to L-glutamate"/>
    <property type="evidence" value="ECO:0007669"/>
    <property type="project" value="InterPro"/>
</dbReference>
<dbReference type="InterPro" id="IPR015659">
    <property type="entry name" value="Proline_oxidase"/>
</dbReference>
<feature type="binding site" evidence="10">
    <location>
        <begin position="254"/>
        <end position="255"/>
    </location>
    <ligand>
        <name>FAD</name>
        <dbReference type="ChEBI" id="CHEBI:57692"/>
    </ligand>
</feature>
<dbReference type="EMBL" id="MVHM01000029">
    <property type="protein sequence ID" value="ORA31704.1"/>
    <property type="molecule type" value="Genomic_DNA"/>
</dbReference>
<evidence type="ECO:0000256" key="8">
    <source>
        <dbReference type="ARBA" id="ARBA00048779"/>
    </source>
</evidence>
<accession>A0AA91RFL3</accession>
<evidence type="ECO:0000256" key="10">
    <source>
        <dbReference type="PIRSR" id="PIRSR000196-2"/>
    </source>
</evidence>
<evidence type="ECO:0000256" key="5">
    <source>
        <dbReference type="ARBA" id="ARBA00022827"/>
    </source>
</evidence>
<sequence>MSGRSQARRSRAQWVARKPRIFARTVRPAVLAASRSHRLRRAAERLPVTSKVVHRFVPGETLDCVLDSVAALRDSGRFVSVDHLGEDVADVDAATASMQAYLDLLDALGGRPDAVHDGARPLEVSVKLSALGQALERDGEKIARENVHTICARAQRVGAWVTVDAEDHTTTDSTLSIVSDLQDEFPWLGVVLQAYLRRTLGDCRDFASARVRLCKGAYDEPASVAYRDGAAVTASYLDCLRVLMAGSGYPMVASHDPVIADAAAVAARESGRGAADFEYQMLYGIRDGEQRRLVGDGYQVRVYVPFGTQWYGYFMRRLAERPANLGFFLRALRQR</sequence>
<dbReference type="InterPro" id="IPR029041">
    <property type="entry name" value="FAD-linked_oxidoreductase-like"/>
</dbReference>
<feature type="binding site" evidence="10">
    <location>
        <position position="193"/>
    </location>
    <ligand>
        <name>FAD</name>
        <dbReference type="ChEBI" id="CHEBI:57692"/>
    </ligand>
</feature>
<feature type="binding site" evidence="9">
    <location>
        <position position="317"/>
    </location>
    <ligand>
        <name>substrate</name>
    </ligand>
</feature>
<evidence type="ECO:0000313" key="13">
    <source>
        <dbReference type="Proteomes" id="UP000192441"/>
    </source>
</evidence>
<feature type="binding site" evidence="9">
    <location>
        <position position="316"/>
    </location>
    <ligand>
        <name>substrate</name>
    </ligand>
</feature>
<reference evidence="12 13" key="1">
    <citation type="submission" date="2016-12" db="EMBL/GenBank/DDBJ databases">
        <title>The new phylogeny of genus Mycobacterium.</title>
        <authorList>
            <person name="Tortoli E."/>
            <person name="Trovato A."/>
            <person name="Cirillo D.M."/>
        </authorList>
    </citation>
    <scope>NUCLEOTIDE SEQUENCE [LARGE SCALE GENOMIC DNA]</scope>
    <source>
        <strain evidence="12 13">DSM 44624</strain>
    </source>
</reference>
<evidence type="ECO:0000256" key="1">
    <source>
        <dbReference type="ARBA" id="ARBA00004739"/>
    </source>
</evidence>
<comment type="pathway">
    <text evidence="1">Amino-acid degradation; L-proline degradation into L-glutamate; L-glutamate from L-proline: step 1/2.</text>
</comment>
<proteinExistence type="predicted"/>
<dbReference type="Proteomes" id="UP000192441">
    <property type="component" value="Unassembled WGS sequence"/>
</dbReference>
<dbReference type="EC" id="1.5.5.2" evidence="2"/>
<keyword evidence="3" id="KW-0285">Flavoprotein</keyword>
<feature type="binding site" evidence="9">
    <location>
        <position position="127"/>
    </location>
    <ligand>
        <name>substrate</name>
    </ligand>
</feature>
<keyword evidence="4 10" id="KW-0547">Nucleotide-binding</keyword>
<keyword evidence="7" id="KW-0642">Proline metabolism</keyword>
<evidence type="ECO:0000256" key="9">
    <source>
        <dbReference type="PIRSR" id="PIRSR000196-1"/>
    </source>
</evidence>
<dbReference type="InterPro" id="IPR002872">
    <property type="entry name" value="Proline_DH_dom"/>
</dbReference>
<dbReference type="Pfam" id="PF01619">
    <property type="entry name" value="Pro_dh"/>
    <property type="match status" value="1"/>
</dbReference>
<evidence type="ECO:0000259" key="11">
    <source>
        <dbReference type="Pfam" id="PF01619"/>
    </source>
</evidence>
<gene>
    <name evidence="12" type="ORF">BST20_26545</name>
</gene>
<keyword evidence="5 10" id="KW-0274">FAD</keyword>
<feature type="domain" description="Proline dehydrogenase" evidence="11">
    <location>
        <begin position="66"/>
        <end position="327"/>
    </location>
</feature>
<dbReference type="GO" id="GO:0000166">
    <property type="term" value="F:nucleotide binding"/>
    <property type="evidence" value="ECO:0007669"/>
    <property type="project" value="UniProtKB-KW"/>
</dbReference>
<evidence type="ECO:0000256" key="2">
    <source>
        <dbReference type="ARBA" id="ARBA00012695"/>
    </source>
</evidence>
<name>A0AA91RFL3_9MYCO</name>
<dbReference type="SUPFAM" id="SSF51730">
    <property type="entry name" value="FAD-linked oxidoreductase"/>
    <property type="match status" value="1"/>
</dbReference>
<dbReference type="AlphaFoldDB" id="A0AA91RFL3"/>
<dbReference type="Gene3D" id="3.20.20.220">
    <property type="match status" value="1"/>
</dbReference>
<dbReference type="PANTHER" id="PTHR13914:SF0">
    <property type="entry name" value="PROLINE DEHYDROGENASE 1, MITOCHONDRIAL"/>
    <property type="match status" value="1"/>
</dbReference>
<dbReference type="PIRSF" id="PIRSF000196">
    <property type="entry name" value="Pro_dehydrog"/>
    <property type="match status" value="1"/>
</dbReference>
<evidence type="ECO:0000313" key="12">
    <source>
        <dbReference type="EMBL" id="ORA31704.1"/>
    </source>
</evidence>
<comment type="caution">
    <text evidence="12">The sequence shown here is derived from an EMBL/GenBank/DDBJ whole genome shotgun (WGS) entry which is preliminary data.</text>
</comment>
<organism evidence="12 13">
    <name type="scientific">Mycobacterium branderi</name>
    <dbReference type="NCBI Taxonomy" id="43348"/>
    <lineage>
        <taxon>Bacteria</taxon>
        <taxon>Bacillati</taxon>
        <taxon>Actinomycetota</taxon>
        <taxon>Actinomycetes</taxon>
        <taxon>Mycobacteriales</taxon>
        <taxon>Mycobacteriaceae</taxon>
        <taxon>Mycobacterium</taxon>
    </lineage>
</organism>
<dbReference type="RefSeq" id="WP_083134407.1">
    <property type="nucleotide sequence ID" value="NZ_AP022606.1"/>
</dbReference>
<keyword evidence="6" id="KW-0560">Oxidoreductase</keyword>
<protein>
    <recommendedName>
        <fullName evidence="2">proline dehydrogenase</fullName>
        <ecNumber evidence="2">1.5.5.2</ecNumber>
    </recommendedName>
</protein>
<dbReference type="GO" id="GO:0004657">
    <property type="term" value="F:proline dehydrogenase activity"/>
    <property type="evidence" value="ECO:0007669"/>
    <property type="project" value="UniProtKB-EC"/>
</dbReference>
<comment type="catalytic activity">
    <reaction evidence="8">
        <text>L-proline + a quinone = (S)-1-pyrroline-5-carboxylate + a quinol + H(+)</text>
        <dbReference type="Rhea" id="RHEA:23784"/>
        <dbReference type="ChEBI" id="CHEBI:15378"/>
        <dbReference type="ChEBI" id="CHEBI:17388"/>
        <dbReference type="ChEBI" id="CHEBI:24646"/>
        <dbReference type="ChEBI" id="CHEBI:60039"/>
        <dbReference type="ChEBI" id="CHEBI:132124"/>
        <dbReference type="EC" id="1.5.5.2"/>
    </reaction>
</comment>
<feature type="binding site" evidence="10">
    <location>
        <begin position="215"/>
        <end position="217"/>
    </location>
    <ligand>
        <name>FAD</name>
        <dbReference type="ChEBI" id="CHEBI:57692"/>
    </ligand>
</feature>
<comment type="cofactor">
    <cofactor evidence="10">
        <name>FAD</name>
        <dbReference type="ChEBI" id="CHEBI:57692"/>
    </cofactor>
    <text evidence="10">Binds 1 FAD per subunit.</text>
</comment>
<dbReference type="InterPro" id="IPR008219">
    <property type="entry name" value="PRODH_bac_arc"/>
</dbReference>
<dbReference type="PANTHER" id="PTHR13914">
    <property type="entry name" value="PROLINE OXIDASE"/>
    <property type="match status" value="1"/>
</dbReference>
<evidence type="ECO:0000256" key="6">
    <source>
        <dbReference type="ARBA" id="ARBA00023002"/>
    </source>
</evidence>